<dbReference type="SUPFAM" id="SSF52151">
    <property type="entry name" value="FabD/lysophospholipase-like"/>
    <property type="match status" value="1"/>
</dbReference>
<keyword evidence="2" id="KW-1185">Reference proteome</keyword>
<proteinExistence type="predicted"/>
<dbReference type="Proteomes" id="UP001165085">
    <property type="component" value="Unassembled WGS sequence"/>
</dbReference>
<sequence length="411" mass="45161">MSTVGIAMSGGGITGIVAGLSAFNSLITRVYDATSKPDLVVSTVSGGTIGFGIHSNAGDKLTYQMYDSGISYDDANSEVVAEGEIWYANVVNYLNWAPFLTEGADKLGAMQSGWWTDVIDLMFWEGYSVHDYDIAGSDDFEWHANFALLEKDVCPISRNDDGVMKKAEEGLIYASMDMSSGEKVTANNATLEIKHDTVLDVMSYSSSFWTASIVEDKTQYFFFKGSISTGTLGGDDVYLNDGGIVDTTGIVTLLQKKVPKIVAFYNNNDPLESLSSIFAYLFGVEVTTDTMNSLEGWELGQVFDGGVYEEVLANLTDPTIMRAHLTGVQVMDNDYLGVGSYVLEEIMIFSNEYSEEFLDSFDNSEDLKNGLDENWPNNFPVSIPTFDCNMIAMKADWLVMKWEEELAALLA</sequence>
<dbReference type="EMBL" id="BRXY01000426">
    <property type="protein sequence ID" value="GMH94008.1"/>
    <property type="molecule type" value="Genomic_DNA"/>
</dbReference>
<accession>A0A9W7EW64</accession>
<reference evidence="2" key="1">
    <citation type="journal article" date="2023" name="Commun. Biol.">
        <title>Genome analysis of Parmales, the sister group of diatoms, reveals the evolutionary specialization of diatoms from phago-mixotrophs to photoautotrophs.</title>
        <authorList>
            <person name="Ban H."/>
            <person name="Sato S."/>
            <person name="Yoshikawa S."/>
            <person name="Yamada K."/>
            <person name="Nakamura Y."/>
            <person name="Ichinomiya M."/>
            <person name="Sato N."/>
            <person name="Blanc-Mathieu R."/>
            <person name="Endo H."/>
            <person name="Kuwata A."/>
            <person name="Ogata H."/>
        </authorList>
    </citation>
    <scope>NUCLEOTIDE SEQUENCE [LARGE SCALE GENOMIC DNA]</scope>
    <source>
        <strain evidence="2">NIES 3701</strain>
    </source>
</reference>
<dbReference type="InterPro" id="IPR016035">
    <property type="entry name" value="Acyl_Trfase/lysoPLipase"/>
</dbReference>
<name>A0A9W7EW64_9STRA</name>
<dbReference type="AlphaFoldDB" id="A0A9W7EW64"/>
<gene>
    <name evidence="1" type="ORF">TrST_g4046</name>
</gene>
<dbReference type="OrthoDB" id="189181at2759"/>
<evidence type="ECO:0000313" key="2">
    <source>
        <dbReference type="Proteomes" id="UP001165085"/>
    </source>
</evidence>
<evidence type="ECO:0000313" key="1">
    <source>
        <dbReference type="EMBL" id="GMH94008.1"/>
    </source>
</evidence>
<protein>
    <submittedName>
        <fullName evidence="1">Uncharacterized protein</fullName>
    </submittedName>
</protein>
<organism evidence="1 2">
    <name type="scientific">Triparma strigata</name>
    <dbReference type="NCBI Taxonomy" id="1606541"/>
    <lineage>
        <taxon>Eukaryota</taxon>
        <taxon>Sar</taxon>
        <taxon>Stramenopiles</taxon>
        <taxon>Ochrophyta</taxon>
        <taxon>Bolidophyceae</taxon>
        <taxon>Parmales</taxon>
        <taxon>Triparmaceae</taxon>
        <taxon>Triparma</taxon>
    </lineage>
</organism>
<comment type="caution">
    <text evidence="1">The sequence shown here is derived from an EMBL/GenBank/DDBJ whole genome shotgun (WGS) entry which is preliminary data.</text>
</comment>